<gene>
    <name evidence="3" type="ORF">PV08_10432</name>
</gene>
<keyword evidence="4" id="KW-1185">Reference proteome</keyword>
<dbReference type="OrthoDB" id="4121328at2759"/>
<dbReference type="Gene3D" id="1.10.287.110">
    <property type="entry name" value="DnaJ domain"/>
    <property type="match status" value="1"/>
</dbReference>
<dbReference type="HOGENOM" id="CLU_826490_0_0_1"/>
<protein>
    <recommendedName>
        <fullName evidence="2">J domain-containing protein</fullName>
    </recommendedName>
</protein>
<feature type="compositionally biased region" description="Polar residues" evidence="1">
    <location>
        <begin position="124"/>
        <end position="143"/>
    </location>
</feature>
<sequence>MNTHYSVLGVAQTADLATIKASFQKLALKTHPDKGGQTEDFVRIHRAYEVLSDPAARAAYDQELQGQSRHPLFPHPPHPHPHPPPPRPAATRSAFTTPPPRPAPNDFSAEPNAEARYAFHRTHTNTNDNTGSPQRARRQQQGSFGRERQEPNMEGTGASRRPLPLEQRVATQVRTGEDLINRLRELAENHVREDMWEHLILFQQQLLSNSHQLRYRRMALTVQASGSGGRRTPIYGVLEPWDMQQMMNLRRALDDMDEALVRFEAVTKDTIATALLLRNLQTTPGAMGIDPARVSARLDRALDNMKTFLQEVLFQRRLWFGQLNLRDTFVRLGGNN</sequence>
<organism evidence="3 4">
    <name type="scientific">Exophiala spinifera</name>
    <dbReference type="NCBI Taxonomy" id="91928"/>
    <lineage>
        <taxon>Eukaryota</taxon>
        <taxon>Fungi</taxon>
        <taxon>Dikarya</taxon>
        <taxon>Ascomycota</taxon>
        <taxon>Pezizomycotina</taxon>
        <taxon>Eurotiomycetes</taxon>
        <taxon>Chaetothyriomycetidae</taxon>
        <taxon>Chaetothyriales</taxon>
        <taxon>Herpotrichiellaceae</taxon>
        <taxon>Exophiala</taxon>
    </lineage>
</organism>
<dbReference type="Pfam" id="PF00226">
    <property type="entry name" value="DnaJ"/>
    <property type="match status" value="1"/>
</dbReference>
<dbReference type="STRING" id="91928.A0A0D1ZDR1"/>
<dbReference type="InterPro" id="IPR036869">
    <property type="entry name" value="J_dom_sf"/>
</dbReference>
<dbReference type="CDD" id="cd06257">
    <property type="entry name" value="DnaJ"/>
    <property type="match status" value="1"/>
</dbReference>
<dbReference type="SUPFAM" id="SSF46565">
    <property type="entry name" value="Chaperone J-domain"/>
    <property type="match status" value="1"/>
</dbReference>
<dbReference type="InterPro" id="IPR018253">
    <property type="entry name" value="DnaJ_domain_CS"/>
</dbReference>
<feature type="region of interest" description="Disordered" evidence="1">
    <location>
        <begin position="123"/>
        <end position="163"/>
    </location>
</feature>
<feature type="domain" description="J" evidence="2">
    <location>
        <begin position="3"/>
        <end position="64"/>
    </location>
</feature>
<feature type="region of interest" description="Disordered" evidence="1">
    <location>
        <begin position="61"/>
        <end position="109"/>
    </location>
</feature>
<reference evidence="3 4" key="1">
    <citation type="submission" date="2015-01" db="EMBL/GenBank/DDBJ databases">
        <title>The Genome Sequence of Exophiala spinifera CBS89968.</title>
        <authorList>
            <consortium name="The Broad Institute Genomics Platform"/>
            <person name="Cuomo C."/>
            <person name="de Hoog S."/>
            <person name="Gorbushina A."/>
            <person name="Stielow B."/>
            <person name="Teixiera M."/>
            <person name="Abouelleil A."/>
            <person name="Chapman S.B."/>
            <person name="Priest M."/>
            <person name="Young S.K."/>
            <person name="Wortman J."/>
            <person name="Nusbaum C."/>
            <person name="Birren B."/>
        </authorList>
    </citation>
    <scope>NUCLEOTIDE SEQUENCE [LARGE SCALE GENOMIC DNA]</scope>
    <source>
        <strain evidence="3 4">CBS 89968</strain>
    </source>
</reference>
<dbReference type="VEuPathDB" id="FungiDB:PV08_10432"/>
<dbReference type="SMART" id="SM00271">
    <property type="entry name" value="DnaJ"/>
    <property type="match status" value="1"/>
</dbReference>
<dbReference type="EMBL" id="KN847499">
    <property type="protein sequence ID" value="KIW11132.1"/>
    <property type="molecule type" value="Genomic_DNA"/>
</dbReference>
<dbReference type="PROSITE" id="PS00636">
    <property type="entry name" value="DNAJ_1"/>
    <property type="match status" value="1"/>
</dbReference>
<dbReference type="InterPro" id="IPR050817">
    <property type="entry name" value="DjlA_DnaK_co-chaperone"/>
</dbReference>
<dbReference type="GeneID" id="27337515"/>
<dbReference type="RefSeq" id="XP_016231348.1">
    <property type="nucleotide sequence ID" value="XM_016384746.1"/>
</dbReference>
<evidence type="ECO:0000313" key="3">
    <source>
        <dbReference type="EMBL" id="KIW11132.1"/>
    </source>
</evidence>
<dbReference type="InterPro" id="IPR001623">
    <property type="entry name" value="DnaJ_domain"/>
</dbReference>
<evidence type="ECO:0000259" key="2">
    <source>
        <dbReference type="PROSITE" id="PS50076"/>
    </source>
</evidence>
<evidence type="ECO:0000313" key="4">
    <source>
        <dbReference type="Proteomes" id="UP000053328"/>
    </source>
</evidence>
<dbReference type="AlphaFoldDB" id="A0A0D1ZDR1"/>
<dbReference type="Proteomes" id="UP000053328">
    <property type="component" value="Unassembled WGS sequence"/>
</dbReference>
<accession>A0A0D1ZDR1</accession>
<dbReference type="PROSITE" id="PS50076">
    <property type="entry name" value="DNAJ_2"/>
    <property type="match status" value="1"/>
</dbReference>
<evidence type="ECO:0000256" key="1">
    <source>
        <dbReference type="SAM" id="MobiDB-lite"/>
    </source>
</evidence>
<name>A0A0D1ZDR1_9EURO</name>
<proteinExistence type="predicted"/>
<dbReference type="PANTHER" id="PTHR24074">
    <property type="entry name" value="CO-CHAPERONE PROTEIN DJLA"/>
    <property type="match status" value="1"/>
</dbReference>